<accession>L0KYJ3</accession>
<dbReference type="RefSeq" id="WP_015325687.1">
    <property type="nucleotide sequence ID" value="NC_019977.1"/>
</dbReference>
<dbReference type="InterPro" id="IPR033469">
    <property type="entry name" value="CYTH-like_dom_sf"/>
</dbReference>
<dbReference type="OrthoDB" id="46040at2157"/>
<name>L0KYJ3_METHD</name>
<dbReference type="Proteomes" id="UP000010866">
    <property type="component" value="Chromosome"/>
</dbReference>
<dbReference type="HOGENOM" id="CLU_105244_2_0_2"/>
<dbReference type="STRING" id="867904.Metho_2372"/>
<dbReference type="AlphaFoldDB" id="L0KYJ3"/>
<dbReference type="CDD" id="cd07890">
    <property type="entry name" value="CYTH-like_AC_IV-like"/>
    <property type="match status" value="1"/>
</dbReference>
<dbReference type="InterPro" id="IPR008173">
    <property type="entry name" value="Adenylyl_cyclase_CyaB"/>
</dbReference>
<dbReference type="GeneID" id="14408450"/>
<dbReference type="EMBL" id="CP003362">
    <property type="protein sequence ID" value="AGB50522.1"/>
    <property type="molecule type" value="Genomic_DNA"/>
</dbReference>
<gene>
    <name evidence="2" type="ordered locus">Metho_2372</name>
</gene>
<proteinExistence type="predicted"/>
<evidence type="ECO:0000259" key="1">
    <source>
        <dbReference type="PROSITE" id="PS51707"/>
    </source>
</evidence>
<dbReference type="SMART" id="SM01118">
    <property type="entry name" value="CYTH"/>
    <property type="match status" value="1"/>
</dbReference>
<keyword evidence="3" id="KW-1185">Reference proteome</keyword>
<dbReference type="Gene3D" id="2.40.320.10">
    <property type="entry name" value="Hypothetical Protein Pfu-838710-001"/>
    <property type="match status" value="1"/>
</dbReference>
<dbReference type="PROSITE" id="PS51707">
    <property type="entry name" value="CYTH"/>
    <property type="match status" value="1"/>
</dbReference>
<protein>
    <submittedName>
        <fullName evidence="2">Adenylyl cyclase CyaB, putative</fullName>
    </submittedName>
</protein>
<dbReference type="SUPFAM" id="SSF55154">
    <property type="entry name" value="CYTH-like phosphatases"/>
    <property type="match status" value="1"/>
</dbReference>
<feature type="domain" description="CYTH" evidence="1">
    <location>
        <begin position="1"/>
        <end position="171"/>
    </location>
</feature>
<evidence type="ECO:0000313" key="3">
    <source>
        <dbReference type="Proteomes" id="UP000010866"/>
    </source>
</evidence>
<dbReference type="PANTHER" id="PTHR21028">
    <property type="entry name" value="SI:CH211-156B7.4"/>
    <property type="match status" value="1"/>
</dbReference>
<dbReference type="PANTHER" id="PTHR21028:SF2">
    <property type="entry name" value="CYTH DOMAIN-CONTAINING PROTEIN"/>
    <property type="match status" value="1"/>
</dbReference>
<dbReference type="KEGG" id="mhz:Metho_2372"/>
<evidence type="ECO:0000313" key="2">
    <source>
        <dbReference type="EMBL" id="AGB50522.1"/>
    </source>
</evidence>
<dbReference type="InterPro" id="IPR023577">
    <property type="entry name" value="CYTH_domain"/>
</dbReference>
<sequence length="177" mass="20239">MIEIEVKARASHRFLRERLAAMGAKPEGIQEHLDTYYNSPARDFSTTDEALRIRSVNGKSVLTYKGKKLDSVSKTRPEFETEVDGDSARSILIALGFFESGVVRKKREVFSYQNMTIALDYVEGLGEFIEVEKQADCNIEEHSDEIFAFLEKLGIQKEDSIRTSYLEMVLEKEKETN</sequence>
<reference evidence="3" key="1">
    <citation type="submission" date="2012-02" db="EMBL/GenBank/DDBJ databases">
        <title>Complete sequence of chromosome of Methanomethylovorans hollandica DSM 15978.</title>
        <authorList>
            <person name="Lucas S."/>
            <person name="Copeland A."/>
            <person name="Lapidus A."/>
            <person name="Glavina del Rio T."/>
            <person name="Dalin E."/>
            <person name="Tice H."/>
            <person name="Bruce D."/>
            <person name="Goodwin L."/>
            <person name="Pitluck S."/>
            <person name="Peters L."/>
            <person name="Mikhailova N."/>
            <person name="Held B."/>
            <person name="Kyrpides N."/>
            <person name="Mavromatis K."/>
            <person name="Ivanova N."/>
            <person name="Brettin T."/>
            <person name="Detter J.C."/>
            <person name="Han C."/>
            <person name="Larimer F."/>
            <person name="Land M."/>
            <person name="Hauser L."/>
            <person name="Markowitz V."/>
            <person name="Cheng J.-F."/>
            <person name="Hugenholtz P."/>
            <person name="Woyke T."/>
            <person name="Wu D."/>
            <person name="Spring S."/>
            <person name="Schroeder M."/>
            <person name="Brambilla E."/>
            <person name="Klenk H.-P."/>
            <person name="Eisen J.A."/>
        </authorList>
    </citation>
    <scope>NUCLEOTIDE SEQUENCE [LARGE SCALE GENOMIC DNA]</scope>
    <source>
        <strain evidence="3">DSM 15978 / NBRC 107637 / DMS1</strain>
    </source>
</reference>
<dbReference type="NCBIfam" id="TIGR00318">
    <property type="entry name" value="cyaB"/>
    <property type="match status" value="1"/>
</dbReference>
<dbReference type="Pfam" id="PF01928">
    <property type="entry name" value="CYTH"/>
    <property type="match status" value="1"/>
</dbReference>
<organism evidence="2 3">
    <name type="scientific">Methanomethylovorans hollandica (strain DSM 15978 / NBRC 107637 / DMS1)</name>
    <dbReference type="NCBI Taxonomy" id="867904"/>
    <lineage>
        <taxon>Archaea</taxon>
        <taxon>Methanobacteriati</taxon>
        <taxon>Methanobacteriota</taxon>
        <taxon>Stenosarchaea group</taxon>
        <taxon>Methanomicrobia</taxon>
        <taxon>Methanosarcinales</taxon>
        <taxon>Methanosarcinaceae</taxon>
        <taxon>Methanomethylovorans</taxon>
    </lineage>
</organism>